<name>A0ABS1W8V4_9GAMM</name>
<gene>
    <name evidence="1" type="ORF">I5282_04290</name>
</gene>
<comment type="caution">
    <text evidence="1">The sequence shown here is derived from an EMBL/GenBank/DDBJ whole genome shotgun (WGS) entry which is preliminary data.</text>
</comment>
<evidence type="ECO:0000313" key="2">
    <source>
        <dbReference type="Proteomes" id="UP000809910"/>
    </source>
</evidence>
<reference evidence="1 2" key="1">
    <citation type="submission" date="2020-12" db="EMBL/GenBank/DDBJ databases">
        <title>WGS of Legionella: environmental sample.</title>
        <authorList>
            <person name="Cristino S."/>
            <person name="Girolamini L."/>
            <person name="Salaris S."/>
            <person name="Pascale M.R."/>
            <person name="Mazzotta M."/>
            <person name="Orsini M."/>
            <person name="Grottola A."/>
        </authorList>
    </citation>
    <scope>NUCLEOTIDE SEQUENCE [LARGE SCALE GENOMIC DNA]</scope>
    <source>
        <strain evidence="1 2">30cs62</strain>
    </source>
</reference>
<evidence type="ECO:0000313" key="1">
    <source>
        <dbReference type="EMBL" id="MBL7525792.1"/>
    </source>
</evidence>
<sequence>MPFNIELLKPEYIVKLQVYKKTISVYFRGEDSYKVERAKAHWEKVEKGVVGLMPEYNPHWLRGRDSVHIKRNHTNEHEVPIRHSHREFNCDVSPTIFSEYLLGMWNYQNTYPDVAYEGFLDFFENKTEVDNILNTFDKYYQEYHGSPEESAYNEETKLSEAEEKEYAMLFKPRS</sequence>
<dbReference type="Proteomes" id="UP000809910">
    <property type="component" value="Unassembled WGS sequence"/>
</dbReference>
<organism evidence="1 2">
    <name type="scientific">Legionella bononiensis</name>
    <dbReference type="NCBI Taxonomy" id="2793102"/>
    <lineage>
        <taxon>Bacteria</taxon>
        <taxon>Pseudomonadati</taxon>
        <taxon>Pseudomonadota</taxon>
        <taxon>Gammaproteobacteria</taxon>
        <taxon>Legionellales</taxon>
        <taxon>Legionellaceae</taxon>
        <taxon>Legionella</taxon>
    </lineage>
</organism>
<dbReference type="RefSeq" id="WP_203109300.1">
    <property type="nucleotide sequence ID" value="NZ_JADOBG010000010.1"/>
</dbReference>
<protein>
    <submittedName>
        <fullName evidence="1">Uncharacterized protein</fullName>
    </submittedName>
</protein>
<accession>A0ABS1W8V4</accession>
<keyword evidence="2" id="KW-1185">Reference proteome</keyword>
<dbReference type="EMBL" id="JADWVN010000007">
    <property type="protein sequence ID" value="MBL7525792.1"/>
    <property type="molecule type" value="Genomic_DNA"/>
</dbReference>
<proteinExistence type="predicted"/>